<dbReference type="GO" id="GO:0043546">
    <property type="term" value="F:molybdopterin cofactor binding"/>
    <property type="evidence" value="ECO:0007669"/>
    <property type="project" value="InterPro"/>
</dbReference>
<dbReference type="Gene3D" id="3.10.120.10">
    <property type="entry name" value="Cytochrome b5-like heme/steroid binding domain"/>
    <property type="match status" value="1"/>
</dbReference>
<comment type="cofactor">
    <cofactor evidence="1">
        <name>Mo-molybdopterin</name>
        <dbReference type="ChEBI" id="CHEBI:71302"/>
    </cofactor>
</comment>
<dbReference type="InterPro" id="IPR001199">
    <property type="entry name" value="Cyt_B5-like_heme/steroid-bd"/>
</dbReference>
<dbReference type="SUPFAM" id="SSF56524">
    <property type="entry name" value="Oxidoreductase molybdopterin-binding domain"/>
    <property type="match status" value="1"/>
</dbReference>
<dbReference type="PANTHER" id="PTHR19372:SF7">
    <property type="entry name" value="SULFITE OXIDASE, MITOCHONDRIAL"/>
    <property type="match status" value="1"/>
</dbReference>
<proteinExistence type="evidence at transcript level"/>
<dbReference type="PROSITE" id="PS00559">
    <property type="entry name" value="MOLYBDOPTERIN_EUK"/>
    <property type="match status" value="1"/>
</dbReference>
<evidence type="ECO:0000256" key="1">
    <source>
        <dbReference type="ARBA" id="ARBA00001924"/>
    </source>
</evidence>
<dbReference type="GO" id="GO:0020037">
    <property type="term" value="F:heme binding"/>
    <property type="evidence" value="ECO:0007669"/>
    <property type="project" value="InterPro"/>
</dbReference>
<dbReference type="EMBL" id="GAMC01006405">
    <property type="protein sequence ID" value="JAC00151.1"/>
    <property type="molecule type" value="mRNA"/>
</dbReference>
<dbReference type="KEGG" id="ccat:101458966"/>
<reference evidence="16" key="2">
    <citation type="journal article" date="2014" name="BMC Genomics">
        <title>A genomic perspective to assessing quality of mass-reared SIT flies used in Mediterranean fruit fly (Ceratitis capitata) eradication in California.</title>
        <authorList>
            <person name="Calla B."/>
            <person name="Hall B."/>
            <person name="Hou S."/>
            <person name="Geib S.M."/>
        </authorList>
    </citation>
    <scope>NUCLEOTIDE SEQUENCE</scope>
</reference>
<sequence length="574" mass="64295">MLKIQFQSLSTRNIGVLFAKDRTFRLGSTNSTLRNSHTESNQFSKLKNTLLYGCLALGGVVAGFSLYEHKYKLLNVNLSGSQKINNSITELNGDKPIWHTIRRSDLPTYNVEEIQVHCSVDKRVWVTYGIGVYDITEFIAEHPGGENIMLGAGSAIDPFWAIYQQHNNKEILTLLELYRIGNLSPEDKVSTEDMGSPWAHEPRRHPLLNPTSERPFNAEPPMKLLGENFFTPNEFFYVRNHLPVPLIDANKFELEVSIETTESGMKEQSKSLTLADIKRMPKYTVTAAVMCGGNRRSEMTRVKSVKGLSWNAGAVGNATWSGARLRDVLLAMGVVPNENLHVVLEGADLDPTSHPYGASIPLSKAMDERGDVILAYEMNGKVLSRDHGYPLRCIVPGTVGSRNVKWLSRIAVSENESNSHWQQNDYKGFSPSTDWDTVDFSKSPAIQAMPVTSAICSPVDGDALIIKDDGYLTVHGYAWSGGGRRIVRVDLTIDQGKTWHVAELQQEDHPDGRHYGWSLWTVRIPIENTTSSEVEIWAKAVDSAYNVQPENFENIWNLRGVLANAYHRIRVKLI</sequence>
<accession>W8C9R9</accession>
<evidence type="ECO:0000256" key="4">
    <source>
        <dbReference type="ARBA" id="ARBA00004678"/>
    </source>
</evidence>
<dbReference type="InterPro" id="IPR036400">
    <property type="entry name" value="Cyt_B5-like_heme/steroid_sf"/>
</dbReference>
<dbReference type="Gene3D" id="3.90.420.10">
    <property type="entry name" value="Oxidoreductase, molybdopterin-binding domain"/>
    <property type="match status" value="1"/>
</dbReference>
<dbReference type="FunFam" id="3.90.420.10:FF:000002">
    <property type="entry name" value="sulfite oxidase, mitochondrial"/>
    <property type="match status" value="1"/>
</dbReference>
<dbReference type="GO" id="GO:0005758">
    <property type="term" value="C:mitochondrial intermembrane space"/>
    <property type="evidence" value="ECO:0007669"/>
    <property type="project" value="UniProtKB-SubCell"/>
</dbReference>
<protein>
    <recommendedName>
        <fullName evidence="7">sulfite oxidase</fullName>
        <ecNumber evidence="7">1.8.3.1</ecNumber>
    </recommendedName>
</protein>
<dbReference type="SMART" id="SM01117">
    <property type="entry name" value="Cyt-b5"/>
    <property type="match status" value="1"/>
</dbReference>
<dbReference type="CDD" id="cd02111">
    <property type="entry name" value="eukary_SO_Moco"/>
    <property type="match status" value="1"/>
</dbReference>
<comment type="pathway">
    <text evidence="4">Sulfur metabolism.</text>
</comment>
<dbReference type="InterPro" id="IPR008335">
    <property type="entry name" value="Mopterin_OxRdtase_euk"/>
</dbReference>
<evidence type="ECO:0000256" key="13">
    <source>
        <dbReference type="ARBA" id="ARBA00023128"/>
    </source>
</evidence>
<feature type="region of interest" description="Disordered" evidence="14">
    <location>
        <begin position="188"/>
        <end position="214"/>
    </location>
</feature>
<dbReference type="FunFam" id="3.10.120.10:FF:000007">
    <property type="entry name" value="Sulfite oxidase, mitochondrial"/>
    <property type="match status" value="1"/>
</dbReference>
<dbReference type="GeneID" id="101458966"/>
<evidence type="ECO:0000256" key="5">
    <source>
        <dbReference type="ARBA" id="ARBA00004971"/>
    </source>
</evidence>
<evidence type="ECO:0000256" key="11">
    <source>
        <dbReference type="ARBA" id="ARBA00023002"/>
    </source>
</evidence>
<evidence type="ECO:0000256" key="12">
    <source>
        <dbReference type="ARBA" id="ARBA00023004"/>
    </source>
</evidence>
<dbReference type="AlphaFoldDB" id="W8C9R9"/>
<dbReference type="Pfam" id="PF03404">
    <property type="entry name" value="Mo-co_dimer"/>
    <property type="match status" value="1"/>
</dbReference>
<comment type="cofactor">
    <cofactor evidence="2">
        <name>heme b</name>
        <dbReference type="ChEBI" id="CHEBI:60344"/>
    </cofactor>
</comment>
<dbReference type="InterPro" id="IPR018506">
    <property type="entry name" value="Cyt_B5_heme-BS"/>
</dbReference>
<dbReference type="InterPro" id="IPR036374">
    <property type="entry name" value="OxRdtase_Mopterin-bd_sf"/>
</dbReference>
<dbReference type="Pfam" id="PF00174">
    <property type="entry name" value="Oxidored_molyb"/>
    <property type="match status" value="1"/>
</dbReference>
<dbReference type="GO" id="GO:0006790">
    <property type="term" value="P:sulfur compound metabolic process"/>
    <property type="evidence" value="ECO:0007669"/>
    <property type="project" value="UniProtKB-UniPathway"/>
</dbReference>
<dbReference type="SUPFAM" id="SSF81296">
    <property type="entry name" value="E set domains"/>
    <property type="match status" value="1"/>
</dbReference>
<feature type="domain" description="Cytochrome b5 heme-binding" evidence="15">
    <location>
        <begin position="106"/>
        <end position="184"/>
    </location>
</feature>
<name>W8C9R9_CERCA</name>
<dbReference type="EC" id="1.8.3.1" evidence="7"/>
<comment type="subunit">
    <text evidence="6">Homodimer.</text>
</comment>
<evidence type="ECO:0000256" key="8">
    <source>
        <dbReference type="ARBA" id="ARBA00022505"/>
    </source>
</evidence>
<keyword evidence="12" id="KW-0408">Iron</keyword>
<dbReference type="InterPro" id="IPR000572">
    <property type="entry name" value="OxRdtase_Mopterin-bd_dom"/>
</dbReference>
<evidence type="ECO:0000256" key="7">
    <source>
        <dbReference type="ARBA" id="ARBA00012505"/>
    </source>
</evidence>
<dbReference type="PANTHER" id="PTHR19372">
    <property type="entry name" value="SULFITE REDUCTASE"/>
    <property type="match status" value="1"/>
</dbReference>
<reference evidence="16" key="1">
    <citation type="submission" date="2013-07" db="EMBL/GenBank/DDBJ databases">
        <authorList>
            <person name="Geib S."/>
        </authorList>
    </citation>
    <scope>NUCLEOTIDE SEQUENCE</scope>
</reference>
<evidence type="ECO:0000256" key="14">
    <source>
        <dbReference type="SAM" id="MobiDB-lite"/>
    </source>
</evidence>
<evidence type="ECO:0000256" key="2">
    <source>
        <dbReference type="ARBA" id="ARBA00001970"/>
    </source>
</evidence>
<dbReference type="InterPro" id="IPR014756">
    <property type="entry name" value="Ig_E-set"/>
</dbReference>
<keyword evidence="11" id="KW-0560">Oxidoreductase</keyword>
<comment type="subcellular location">
    <subcellularLocation>
        <location evidence="3">Mitochondrion intermembrane space</location>
    </subcellularLocation>
</comment>
<evidence type="ECO:0000256" key="6">
    <source>
        <dbReference type="ARBA" id="ARBA00011738"/>
    </source>
</evidence>
<dbReference type="GO" id="GO:0030151">
    <property type="term" value="F:molybdenum ion binding"/>
    <property type="evidence" value="ECO:0007669"/>
    <property type="project" value="InterPro"/>
</dbReference>
<keyword evidence="8" id="KW-0500">Molybdenum</keyword>
<keyword evidence="13" id="KW-0496">Mitochondrion</keyword>
<dbReference type="PRINTS" id="PR00407">
    <property type="entry name" value="EUMOPTERIN"/>
</dbReference>
<dbReference type="InterPro" id="IPR005066">
    <property type="entry name" value="MoCF_OxRdtse_dimer"/>
</dbReference>
<evidence type="ECO:0000313" key="16">
    <source>
        <dbReference type="EMBL" id="JAC00150.1"/>
    </source>
</evidence>
<dbReference type="EMBL" id="GAMC01006406">
    <property type="protein sequence ID" value="JAC00150.1"/>
    <property type="molecule type" value="mRNA"/>
</dbReference>
<dbReference type="Pfam" id="PF00173">
    <property type="entry name" value="Cyt-b5"/>
    <property type="match status" value="1"/>
</dbReference>
<dbReference type="GO" id="GO:0008482">
    <property type="term" value="F:sulfite oxidase activity"/>
    <property type="evidence" value="ECO:0007669"/>
    <property type="project" value="UniProtKB-EC"/>
</dbReference>
<dbReference type="Gene3D" id="2.60.40.650">
    <property type="match status" value="1"/>
</dbReference>
<comment type="pathway">
    <text evidence="5">Energy metabolism; sulfur metabolism.</text>
</comment>
<dbReference type="PROSITE" id="PS50255">
    <property type="entry name" value="CYTOCHROME_B5_2"/>
    <property type="match status" value="1"/>
</dbReference>
<dbReference type="CTD" id="32878"/>
<dbReference type="OrthoDB" id="10051395at2759"/>
<evidence type="ECO:0000256" key="10">
    <source>
        <dbReference type="ARBA" id="ARBA00022723"/>
    </source>
</evidence>
<dbReference type="UniPathway" id="UPA00096"/>
<dbReference type="InterPro" id="IPR022407">
    <property type="entry name" value="OxRdtase_Mopterin_BS"/>
</dbReference>
<gene>
    <name evidence="16" type="primary">SUOX</name>
</gene>
<dbReference type="SUPFAM" id="SSF55856">
    <property type="entry name" value="Cytochrome b5-like heme/steroid binding domain"/>
    <property type="match status" value="1"/>
</dbReference>
<dbReference type="PROSITE" id="PS00191">
    <property type="entry name" value="CYTOCHROME_B5_1"/>
    <property type="match status" value="1"/>
</dbReference>
<evidence type="ECO:0000256" key="9">
    <source>
        <dbReference type="ARBA" id="ARBA00022617"/>
    </source>
</evidence>
<evidence type="ECO:0000256" key="3">
    <source>
        <dbReference type="ARBA" id="ARBA00004569"/>
    </source>
</evidence>
<organism evidence="16">
    <name type="scientific">Ceratitis capitata</name>
    <name type="common">Mediterranean fruit fly</name>
    <name type="synonym">Tephritis capitata</name>
    <dbReference type="NCBI Taxonomy" id="7213"/>
    <lineage>
        <taxon>Eukaryota</taxon>
        <taxon>Metazoa</taxon>
        <taxon>Ecdysozoa</taxon>
        <taxon>Arthropoda</taxon>
        <taxon>Hexapoda</taxon>
        <taxon>Insecta</taxon>
        <taxon>Pterygota</taxon>
        <taxon>Neoptera</taxon>
        <taxon>Endopterygota</taxon>
        <taxon>Diptera</taxon>
        <taxon>Brachycera</taxon>
        <taxon>Muscomorpha</taxon>
        <taxon>Tephritoidea</taxon>
        <taxon>Tephritidae</taxon>
        <taxon>Ceratitis</taxon>
        <taxon>Ceratitis</taxon>
    </lineage>
</organism>
<dbReference type="FunFam" id="2.60.40.650:FF:000009">
    <property type="entry name" value="probable sulfite oxidase, mitochondrial"/>
    <property type="match status" value="1"/>
</dbReference>
<evidence type="ECO:0000259" key="15">
    <source>
        <dbReference type="PROSITE" id="PS50255"/>
    </source>
</evidence>
<keyword evidence="10" id="KW-0479">Metal-binding</keyword>
<keyword evidence="9" id="KW-0349">Heme</keyword>